<feature type="transmembrane region" description="Helical" evidence="7">
    <location>
        <begin position="356"/>
        <end position="375"/>
    </location>
</feature>
<name>A0A849BPJ0_9ACTN</name>
<accession>A0A849BPJ0</accession>
<feature type="transmembrane region" description="Helical" evidence="7">
    <location>
        <begin position="147"/>
        <end position="163"/>
    </location>
</feature>
<dbReference type="PANTHER" id="PTHR23517">
    <property type="entry name" value="RESISTANCE PROTEIN MDTM, PUTATIVE-RELATED-RELATED"/>
    <property type="match status" value="1"/>
</dbReference>
<dbReference type="Pfam" id="PF07690">
    <property type="entry name" value="MFS_1"/>
    <property type="match status" value="1"/>
</dbReference>
<dbReference type="InterPro" id="IPR050171">
    <property type="entry name" value="MFS_Transporters"/>
</dbReference>
<keyword evidence="10" id="KW-1185">Reference proteome</keyword>
<keyword evidence="4 7" id="KW-0812">Transmembrane</keyword>
<feature type="transmembrane region" description="Helical" evidence="7">
    <location>
        <begin position="325"/>
        <end position="350"/>
    </location>
</feature>
<dbReference type="Gene3D" id="1.20.1250.20">
    <property type="entry name" value="MFS general substrate transporter like domains"/>
    <property type="match status" value="2"/>
</dbReference>
<dbReference type="AlphaFoldDB" id="A0A849BPJ0"/>
<dbReference type="Proteomes" id="UP000555552">
    <property type="component" value="Unassembled WGS sequence"/>
</dbReference>
<dbReference type="InterPro" id="IPR005829">
    <property type="entry name" value="Sugar_transporter_CS"/>
</dbReference>
<dbReference type="InterPro" id="IPR036259">
    <property type="entry name" value="MFS_trans_sf"/>
</dbReference>
<gene>
    <name evidence="9" type="ORF">HLB09_09190</name>
</gene>
<feature type="transmembrane region" description="Helical" evidence="7">
    <location>
        <begin position="291"/>
        <end position="313"/>
    </location>
</feature>
<feature type="domain" description="Major facilitator superfamily (MFS) profile" evidence="8">
    <location>
        <begin position="1"/>
        <end position="379"/>
    </location>
</feature>
<feature type="transmembrane region" description="Helical" evidence="7">
    <location>
        <begin position="265"/>
        <end position="285"/>
    </location>
</feature>
<dbReference type="SUPFAM" id="SSF103473">
    <property type="entry name" value="MFS general substrate transporter"/>
    <property type="match status" value="1"/>
</dbReference>
<feature type="transmembrane region" description="Helical" evidence="7">
    <location>
        <begin position="240"/>
        <end position="260"/>
    </location>
</feature>
<dbReference type="PROSITE" id="PS00216">
    <property type="entry name" value="SUGAR_TRANSPORT_1"/>
    <property type="match status" value="1"/>
</dbReference>
<evidence type="ECO:0000256" key="4">
    <source>
        <dbReference type="ARBA" id="ARBA00022692"/>
    </source>
</evidence>
<keyword evidence="5 7" id="KW-1133">Transmembrane helix</keyword>
<feature type="transmembrane region" description="Helical" evidence="7">
    <location>
        <begin position="55"/>
        <end position="73"/>
    </location>
</feature>
<dbReference type="InterPro" id="IPR020846">
    <property type="entry name" value="MFS_dom"/>
</dbReference>
<evidence type="ECO:0000259" key="8">
    <source>
        <dbReference type="PROSITE" id="PS50850"/>
    </source>
</evidence>
<dbReference type="GO" id="GO:0022857">
    <property type="term" value="F:transmembrane transporter activity"/>
    <property type="evidence" value="ECO:0007669"/>
    <property type="project" value="InterPro"/>
</dbReference>
<feature type="transmembrane region" description="Helical" evidence="7">
    <location>
        <begin position="112"/>
        <end position="135"/>
    </location>
</feature>
<feature type="transmembrane region" description="Helical" evidence="7">
    <location>
        <begin position="20"/>
        <end position="43"/>
    </location>
</feature>
<evidence type="ECO:0000256" key="7">
    <source>
        <dbReference type="SAM" id="Phobius"/>
    </source>
</evidence>
<evidence type="ECO:0000256" key="1">
    <source>
        <dbReference type="ARBA" id="ARBA00004651"/>
    </source>
</evidence>
<reference evidence="9 10" key="1">
    <citation type="submission" date="2020-05" db="EMBL/GenBank/DDBJ databases">
        <title>MicrobeNet Type strains.</title>
        <authorList>
            <person name="Nicholson A.C."/>
        </authorList>
    </citation>
    <scope>NUCLEOTIDE SEQUENCE [LARGE SCALE GENOMIC DNA]</scope>
    <source>
        <strain evidence="9 10">JCM 14547</strain>
    </source>
</reference>
<feature type="transmembrane region" description="Helical" evidence="7">
    <location>
        <begin position="85"/>
        <end position="105"/>
    </location>
</feature>
<dbReference type="PANTHER" id="PTHR23517:SF13">
    <property type="entry name" value="MAJOR FACILITATOR SUPERFAMILY MFS_1"/>
    <property type="match status" value="1"/>
</dbReference>
<dbReference type="PROSITE" id="PS50850">
    <property type="entry name" value="MFS"/>
    <property type="match status" value="1"/>
</dbReference>
<protein>
    <submittedName>
        <fullName evidence="9">MFS transporter</fullName>
    </submittedName>
</protein>
<keyword evidence="6 7" id="KW-0472">Membrane</keyword>
<sequence length="382" mass="38145">MAGATLPTALYGRYQEQLGFGPLVQTTLFASYAVGVLAALVVLGELSDRLGRRPLLLLGLAAAALSALCFLLADGLPLLFAGRLLSGLSAGVFTGTATTAVVELAPPRWSRAATSAATAVNVLGLGAGPVLSALVAEASLAPLRAPYLVHLLLLVPAALVTWWQPETAGSQRRDGGGPAPVSAWRPHLLRPTVPVEVRRAFVPAATAGFAGFAVFGLFTAVAPQLLVEQLGVGDRVVADALVGVPFLASAVAQVATGGLAAPRALVAGCAGLAAGAALLVAGLAAQALPLVVVAATLLGLGHGTAFRAGVASVRAASPEGRTGEVVSTLFVVLYVAISLPVVAVGALAVATDLPTAAEVLGVVVGLLALVALVVLRRRPLEG</sequence>
<evidence type="ECO:0000256" key="2">
    <source>
        <dbReference type="ARBA" id="ARBA00022448"/>
    </source>
</evidence>
<evidence type="ECO:0000256" key="5">
    <source>
        <dbReference type="ARBA" id="ARBA00022989"/>
    </source>
</evidence>
<proteinExistence type="predicted"/>
<comment type="subcellular location">
    <subcellularLocation>
        <location evidence="1">Cell membrane</location>
        <topology evidence="1">Multi-pass membrane protein</topology>
    </subcellularLocation>
</comment>
<organism evidence="9 10">
    <name type="scientific">Pseudokineococcus marinus</name>
    <dbReference type="NCBI Taxonomy" id="351215"/>
    <lineage>
        <taxon>Bacteria</taxon>
        <taxon>Bacillati</taxon>
        <taxon>Actinomycetota</taxon>
        <taxon>Actinomycetes</taxon>
        <taxon>Kineosporiales</taxon>
        <taxon>Kineosporiaceae</taxon>
        <taxon>Pseudokineococcus</taxon>
    </lineage>
</organism>
<comment type="caution">
    <text evidence="9">The sequence shown here is derived from an EMBL/GenBank/DDBJ whole genome shotgun (WGS) entry which is preliminary data.</text>
</comment>
<feature type="transmembrane region" description="Helical" evidence="7">
    <location>
        <begin position="200"/>
        <end position="220"/>
    </location>
</feature>
<dbReference type="EMBL" id="JABEMA010000117">
    <property type="protein sequence ID" value="NNH23263.1"/>
    <property type="molecule type" value="Genomic_DNA"/>
</dbReference>
<dbReference type="GO" id="GO:0005886">
    <property type="term" value="C:plasma membrane"/>
    <property type="evidence" value="ECO:0007669"/>
    <property type="project" value="UniProtKB-SubCell"/>
</dbReference>
<evidence type="ECO:0000313" key="10">
    <source>
        <dbReference type="Proteomes" id="UP000555552"/>
    </source>
</evidence>
<keyword evidence="2" id="KW-0813">Transport</keyword>
<evidence type="ECO:0000313" key="9">
    <source>
        <dbReference type="EMBL" id="NNH23263.1"/>
    </source>
</evidence>
<evidence type="ECO:0000256" key="6">
    <source>
        <dbReference type="ARBA" id="ARBA00023136"/>
    </source>
</evidence>
<evidence type="ECO:0000256" key="3">
    <source>
        <dbReference type="ARBA" id="ARBA00022475"/>
    </source>
</evidence>
<keyword evidence="3" id="KW-1003">Cell membrane</keyword>
<dbReference type="InterPro" id="IPR011701">
    <property type="entry name" value="MFS"/>
</dbReference>